<dbReference type="AlphaFoldDB" id="A0A5P1FJD5"/>
<gene>
    <name evidence="4" type="ORF">A4U43_C03F31860</name>
</gene>
<dbReference type="Proteomes" id="UP000243459">
    <property type="component" value="Chromosome 3"/>
</dbReference>
<sequence length="716" mass="82655">MGTSMRCPPEFSSPPTIISLEKKCTCCLLHPTASKSSPCFSSSLVVDLIRMGVVGPPKILFQVHSSSRKTDSKKKWSEWVKAMACNKTFIQKWNQAGINDAILVASIATDIRIDQQTVEALFGFWCSVTNTFIFPWGEAAFTPEDVHVLTALPLRGSHLDQKLTADQQELKNRLIVESEKILVLSKEAQRMGMVTSDIWLDWFINEDNIDDELRHLGFLTYWLCKDVFPSENQTLASLFGVAVRLSLGDRISLAPALVANIYHDLNIITESIVSNHRKKDKGSGGIFKASPSFGFLQCWIWERFETLRPITSDLKFQQRVRISRWSGSQIKTQYNKALEIFEDERSFTWRPYSCRLHNWVEPEWYNMESRVVTIEAEKTPAYVYDFLSLISCTSLKGLSFDGRVFSEKYHPDRFARQFGFDQSIPGDFQNFNYLSNSIVGVQLCIPGITKHGNLRIEYIKWWKTYRKSYKETLREKFMPKGAMEKGLDEVGKNGNMENHKAVLTDKNIDTSKKRKAEELEKHRSVIKQEHRKTHTPQFYSDKELNVINIDSDDEENKIVCDAAPSGFPRESKTHSNEKNELGLVKELEDFQHLGLMTYEELNPEIEESNNVASTKCEDPYGQEAIEHYPNFFRHIPQNPHYKELLKGKKIAEDVKKQIFLGQWYMLVDLMKEALRTNDKTIAAEVERLLEKARMLEKNGFNVRHLIARLKLVHRKH</sequence>
<proteinExistence type="predicted"/>
<dbReference type="Gramene" id="ONK76761">
    <property type="protein sequence ID" value="ONK76761"/>
    <property type="gene ID" value="A4U43_C03F31860"/>
</dbReference>
<dbReference type="OMA" id="WSAWVIA"/>
<protein>
    <recommendedName>
        <fullName evidence="3">Aminotransferase-like plant mobile domain-containing protein</fullName>
    </recommendedName>
</protein>
<evidence type="ECO:0000256" key="2">
    <source>
        <dbReference type="ARBA" id="ARBA00022604"/>
    </source>
</evidence>
<dbReference type="EMBL" id="CM007383">
    <property type="protein sequence ID" value="ONK76761.1"/>
    <property type="molecule type" value="Genomic_DNA"/>
</dbReference>
<dbReference type="InterPro" id="IPR019557">
    <property type="entry name" value="AminoTfrase-like_pln_mobile"/>
</dbReference>
<reference evidence="5" key="1">
    <citation type="journal article" date="2017" name="Nat. Commun.">
        <title>The asparagus genome sheds light on the origin and evolution of a young Y chromosome.</title>
        <authorList>
            <person name="Harkess A."/>
            <person name="Zhou J."/>
            <person name="Xu C."/>
            <person name="Bowers J.E."/>
            <person name="Van der Hulst R."/>
            <person name="Ayyampalayam S."/>
            <person name="Mercati F."/>
            <person name="Riccardi P."/>
            <person name="McKain M.R."/>
            <person name="Kakrana A."/>
            <person name="Tang H."/>
            <person name="Ray J."/>
            <person name="Groenendijk J."/>
            <person name="Arikit S."/>
            <person name="Mathioni S.M."/>
            <person name="Nakano M."/>
            <person name="Shan H."/>
            <person name="Telgmann-Rauber A."/>
            <person name="Kanno A."/>
            <person name="Yue Z."/>
            <person name="Chen H."/>
            <person name="Li W."/>
            <person name="Chen Y."/>
            <person name="Xu X."/>
            <person name="Zhang Y."/>
            <person name="Luo S."/>
            <person name="Chen H."/>
            <person name="Gao J."/>
            <person name="Mao Z."/>
            <person name="Pires J.C."/>
            <person name="Luo M."/>
            <person name="Kudrna D."/>
            <person name="Wing R.A."/>
            <person name="Meyers B.C."/>
            <person name="Yi K."/>
            <person name="Kong H."/>
            <person name="Lavrijsen P."/>
            <person name="Sunseri F."/>
            <person name="Falavigna A."/>
            <person name="Ye Y."/>
            <person name="Leebens-Mack J.H."/>
            <person name="Chen G."/>
        </authorList>
    </citation>
    <scope>NUCLEOTIDE SEQUENCE [LARGE SCALE GENOMIC DNA]</scope>
    <source>
        <strain evidence="5">cv. DH0086</strain>
    </source>
</reference>
<name>A0A5P1FJD5_ASPOF</name>
<accession>A0A5P1FJD5</accession>
<dbReference type="Pfam" id="PF10536">
    <property type="entry name" value="PMD"/>
    <property type="match status" value="1"/>
</dbReference>
<evidence type="ECO:0000259" key="3">
    <source>
        <dbReference type="Pfam" id="PF10536"/>
    </source>
</evidence>
<keyword evidence="5" id="KW-1185">Reference proteome</keyword>
<organism evidence="4 5">
    <name type="scientific">Asparagus officinalis</name>
    <name type="common">Garden asparagus</name>
    <dbReference type="NCBI Taxonomy" id="4686"/>
    <lineage>
        <taxon>Eukaryota</taxon>
        <taxon>Viridiplantae</taxon>
        <taxon>Streptophyta</taxon>
        <taxon>Embryophyta</taxon>
        <taxon>Tracheophyta</taxon>
        <taxon>Spermatophyta</taxon>
        <taxon>Magnoliopsida</taxon>
        <taxon>Liliopsida</taxon>
        <taxon>Asparagales</taxon>
        <taxon>Asparagaceae</taxon>
        <taxon>Asparagoideae</taxon>
        <taxon>Asparagus</taxon>
    </lineage>
</organism>
<dbReference type="PANTHER" id="PTHR46033:SF40">
    <property type="entry name" value="EXPRESSED PROTEIN"/>
    <property type="match status" value="1"/>
</dbReference>
<keyword evidence="2" id="KW-0341">Growth regulation</keyword>
<evidence type="ECO:0000313" key="4">
    <source>
        <dbReference type="EMBL" id="ONK76761.1"/>
    </source>
</evidence>
<dbReference type="InterPro" id="IPR044824">
    <property type="entry name" value="MAIN-like"/>
</dbReference>
<dbReference type="Pfam" id="PF05266">
    <property type="entry name" value="DUF724"/>
    <property type="match status" value="1"/>
</dbReference>
<dbReference type="OrthoDB" id="1572276at2759"/>
<keyword evidence="1" id="KW-0813">Transport</keyword>
<dbReference type="GO" id="GO:0010073">
    <property type="term" value="P:meristem maintenance"/>
    <property type="evidence" value="ECO:0007669"/>
    <property type="project" value="InterPro"/>
</dbReference>
<dbReference type="PANTHER" id="PTHR46033">
    <property type="entry name" value="PROTEIN MAIN-LIKE 2"/>
    <property type="match status" value="1"/>
</dbReference>
<dbReference type="InterPro" id="IPR007930">
    <property type="entry name" value="DUF724"/>
</dbReference>
<evidence type="ECO:0000256" key="1">
    <source>
        <dbReference type="ARBA" id="ARBA00022448"/>
    </source>
</evidence>
<evidence type="ECO:0000313" key="5">
    <source>
        <dbReference type="Proteomes" id="UP000243459"/>
    </source>
</evidence>
<feature type="domain" description="Aminotransferase-like plant mobile" evidence="3">
    <location>
        <begin position="98"/>
        <end position="463"/>
    </location>
</feature>